<evidence type="ECO:0000313" key="1">
    <source>
        <dbReference type="EMBL" id="KAI3775614.1"/>
    </source>
</evidence>
<reference evidence="2" key="1">
    <citation type="journal article" date="2022" name="Mol. Ecol. Resour.">
        <title>The genomes of chicory, endive, great burdock and yacon provide insights into Asteraceae palaeo-polyploidization history and plant inulin production.</title>
        <authorList>
            <person name="Fan W."/>
            <person name="Wang S."/>
            <person name="Wang H."/>
            <person name="Wang A."/>
            <person name="Jiang F."/>
            <person name="Liu H."/>
            <person name="Zhao H."/>
            <person name="Xu D."/>
            <person name="Zhang Y."/>
        </authorList>
    </citation>
    <scope>NUCLEOTIDE SEQUENCE [LARGE SCALE GENOMIC DNA]</scope>
    <source>
        <strain evidence="2">cv. Yunnan</strain>
    </source>
</reference>
<reference evidence="1 2" key="2">
    <citation type="journal article" date="2022" name="Mol. Ecol. Resour.">
        <title>The genomes of chicory, endive, great burdock and yacon provide insights into Asteraceae paleo-polyploidization history and plant inulin production.</title>
        <authorList>
            <person name="Fan W."/>
            <person name="Wang S."/>
            <person name="Wang H."/>
            <person name="Wang A."/>
            <person name="Jiang F."/>
            <person name="Liu H."/>
            <person name="Zhao H."/>
            <person name="Xu D."/>
            <person name="Zhang Y."/>
        </authorList>
    </citation>
    <scope>NUCLEOTIDE SEQUENCE [LARGE SCALE GENOMIC DNA]</scope>
    <source>
        <strain evidence="2">cv. Yunnan</strain>
        <tissue evidence="1">Leaves</tissue>
    </source>
</reference>
<evidence type="ECO:0000313" key="2">
    <source>
        <dbReference type="Proteomes" id="UP001056120"/>
    </source>
</evidence>
<name>A0ACB9FW51_9ASTR</name>
<sequence>MNSKSRGAEWKEVQGRRGLKREKIKSKREERILNTTTFFVSNLPAGCSSNRLWRAFVHLGNLEDAFVPRKLNRAGNGFGFIRFSGIFGVNSWISTLKDVTVDGVVIEINVAKYGRDGKANKVPAFADGDIRNMESSKGREHLGKQAEGRRHVPYPSCGRSSRKVESGGSFKQVLLGCKSAESRNISIVLPKMDSKAKREWSGRSLIGEVFNLEIMDSLRTDMFNEKMMGATVRFVGGLKIMLTFGDSLMADEFRRSQFDLWSQWFSRSYAWEGELGEYERLAWIIVKGIPACLWDRHVFDGIGERVGRLIQKLEASVGDGNISQDKLVVLVKHGTRISKEIDVNRNGLSFRVWVDEVDESWVPSFLLPASSNSTPLVSVSWKTKG</sequence>
<proteinExistence type="predicted"/>
<dbReference type="EMBL" id="CM042033">
    <property type="protein sequence ID" value="KAI3775614.1"/>
    <property type="molecule type" value="Genomic_DNA"/>
</dbReference>
<dbReference type="Proteomes" id="UP001056120">
    <property type="component" value="Linkage Group LG16"/>
</dbReference>
<comment type="caution">
    <text evidence="1">The sequence shown here is derived from an EMBL/GenBank/DDBJ whole genome shotgun (WGS) entry which is preliminary data.</text>
</comment>
<gene>
    <name evidence="1" type="ORF">L1987_50195</name>
</gene>
<keyword evidence="2" id="KW-1185">Reference proteome</keyword>
<protein>
    <submittedName>
        <fullName evidence="1">Uncharacterized protein</fullName>
    </submittedName>
</protein>
<accession>A0ACB9FW51</accession>
<organism evidence="1 2">
    <name type="scientific">Smallanthus sonchifolius</name>
    <dbReference type="NCBI Taxonomy" id="185202"/>
    <lineage>
        <taxon>Eukaryota</taxon>
        <taxon>Viridiplantae</taxon>
        <taxon>Streptophyta</taxon>
        <taxon>Embryophyta</taxon>
        <taxon>Tracheophyta</taxon>
        <taxon>Spermatophyta</taxon>
        <taxon>Magnoliopsida</taxon>
        <taxon>eudicotyledons</taxon>
        <taxon>Gunneridae</taxon>
        <taxon>Pentapetalae</taxon>
        <taxon>asterids</taxon>
        <taxon>campanulids</taxon>
        <taxon>Asterales</taxon>
        <taxon>Asteraceae</taxon>
        <taxon>Asteroideae</taxon>
        <taxon>Heliantheae alliance</taxon>
        <taxon>Millerieae</taxon>
        <taxon>Smallanthus</taxon>
    </lineage>
</organism>